<dbReference type="Gene3D" id="1.20.120.810">
    <property type="entry name" value="Vinculin, Vh2 four-helix bundle"/>
    <property type="match status" value="1"/>
</dbReference>
<dbReference type="Pfam" id="PF16511">
    <property type="entry name" value="FERM_f0"/>
    <property type="match status" value="1"/>
</dbReference>
<dbReference type="InterPro" id="IPR019749">
    <property type="entry name" value="Band_41_domain"/>
</dbReference>
<dbReference type="PANTHER" id="PTHR19981:SF1">
    <property type="entry name" value="RHEA, ISOFORM B"/>
    <property type="match status" value="1"/>
</dbReference>
<feature type="coiled-coil region" evidence="5">
    <location>
        <begin position="1959"/>
        <end position="1986"/>
    </location>
</feature>
<evidence type="ECO:0000259" key="6">
    <source>
        <dbReference type="PROSITE" id="PS50057"/>
    </source>
</evidence>
<protein>
    <submittedName>
        <fullName evidence="7">Talin-1</fullName>
    </submittedName>
</protein>
<dbReference type="GO" id="GO:0005178">
    <property type="term" value="F:integrin binding"/>
    <property type="evidence" value="ECO:0007669"/>
    <property type="project" value="TreeGrafter"/>
</dbReference>
<dbReference type="SMART" id="SM01244">
    <property type="entry name" value="IRS"/>
    <property type="match status" value="1"/>
</dbReference>
<dbReference type="GO" id="GO:0005856">
    <property type="term" value="C:cytoskeleton"/>
    <property type="evidence" value="ECO:0007669"/>
    <property type="project" value="UniProtKB-SubCell"/>
</dbReference>
<dbReference type="EMBL" id="KQ459597">
    <property type="protein sequence ID" value="KPI95249.1"/>
    <property type="molecule type" value="Genomic_DNA"/>
</dbReference>
<feature type="coiled-coil region" evidence="5">
    <location>
        <begin position="1496"/>
        <end position="1530"/>
    </location>
</feature>
<dbReference type="InterPro" id="IPR036476">
    <property type="entry name" value="Talin_cent_sf"/>
</dbReference>
<comment type="similarity">
    <text evidence="2">Belongs to the vinculin/alpha-catenin family.</text>
</comment>
<dbReference type="PANTHER" id="PTHR19981">
    <property type="entry name" value="TALIN"/>
    <property type="match status" value="1"/>
</dbReference>
<dbReference type="SUPFAM" id="SSF50729">
    <property type="entry name" value="PH domain-like"/>
    <property type="match status" value="1"/>
</dbReference>
<dbReference type="FunFam" id="2.30.29.30:FF:000028">
    <property type="entry name" value="Talin 2"/>
    <property type="match status" value="1"/>
</dbReference>
<dbReference type="InterPro" id="IPR014352">
    <property type="entry name" value="FERM/acyl-CoA-bd_prot_sf"/>
</dbReference>
<dbReference type="Gene3D" id="1.20.120.230">
    <property type="entry name" value="Alpha-catenin/vinculin-like"/>
    <property type="match status" value="8"/>
</dbReference>
<dbReference type="CDD" id="cd14473">
    <property type="entry name" value="FERM_B-lobe"/>
    <property type="match status" value="1"/>
</dbReference>
<keyword evidence="4" id="KW-0206">Cytoskeleton</keyword>
<dbReference type="GO" id="GO:0005737">
    <property type="term" value="C:cytoplasm"/>
    <property type="evidence" value="ECO:0007669"/>
    <property type="project" value="TreeGrafter"/>
</dbReference>
<evidence type="ECO:0000313" key="7">
    <source>
        <dbReference type="EMBL" id="KPI95249.1"/>
    </source>
</evidence>
<sequence>MAPLSLKIVQDGGAITRTVLFDTTTRVIDALEIVKEKLIIDDKSKDYGLFLTSADNELSGVWLESHRPLDYYMLRDGDSLLYLSKNRNLRVRMLDGSVKTMQIDESKCVGDLMMVICDKIGITNHDEYGLCFEEVQQIQEEKPATGTLTLKRKQQTREKDAQMEQLSKKLKTDDNVEWLEQHKTLREIGVDAQQTLLLKRRLFYSDRNVDARDPVQLNLLYVQTRDAILDGRQVLTEDKAIEFAGIQCQVQYGDFQEDKHKTGFLENLKEFLPEQYASSWGVERKVLREHSKHQGLSPLEAKHLYTKNARELPTYGVTFFLVKEQQKGKKKLVPRLLGINAESILRLDEVTKEILQVWKLTQVRTFRAGKEMFTLDFGDYSDKQYTVKTNEAHRIRDILQGYIDIIHRSLAAPYNVNPSEGEFICEDNVQSSKGHIIQNVVPMKVVEQSYVGPSKLIPYVQGTEAQQGTQLMTVQQIISTNKMVTQQRGVTGQLGELRNNSMEYLKKLNRINTYCVETVAFLTDPHFKKEDKVKKVHALSAIIEEDMNSIIEGVHKSVEKDNEEVRKKILSELDEICASFKDFIDTSHQKDFGTPESLDAAQLAAEEIVGHGSQLYCSLEPGIKRRSKILRRSHKSFIEDEKTEATLRRASFLAAASHACKAVDGAKNALDTTFEGSIPEGHELAELEREARKKVGKLSAAVALLMSAQADSSNLDYTAAITSMTTIDELLPELIEDVKALGSVKEDKSRLSLLSRVRALCDATRNICALNGDNDKEKMQELALKYAKASDKLIFTLGRGSVSDKENEILDLTRDVGDKTALLLLKTHELVRLAGEDPRAADLEAVGASCSDHANILLACSQLTAPSITEPHCQSAMSAGAEALSSAAHRLALAWKPLVEKPGCAMYDETLQAHTLDLMKALDRLKQAYTDLSEDCKDDDTEVKQRERLKFIASVKNTMNKISDAQKDLDKPCPVSSDVKSKELQLVMGHRLSLLNSYIASLIRATADRENPDYATGEEAVTLVSDIIPELVRDIKVISNAKDEKTGRAQMNETRGLLEAIRDVCASTEDNTMQETNGAASNYARHSSKLCYAFIPRTDPRKENMMIELAKKCCEEASELLTHVNQLVDEVGGEEGQQLDLLGARLVDVVQALLTTAQITAPSFCDARCQSTLVCAAEDVTSASRRLAHTWPPLLQGTSRDKLRQNLHKGQADLETALNNLRSVCQKFGEENNKSQLPQSEEKEKERLKFVATMTSTKNKMLDAEKMLQKPMPKEVDPEDRTAVQRRLADRLAQLNAAIASLVRATHDSNNVDYDAAEQCIAKISQLLPDVINETQSLSGTSEEVSRRAMLRELQNLFTATRDICNFTEQGDVQAINKTALNFADASGNLVYVFNPRSPSRKNNIMDLTTDACDKASKLLTDVHNLGMKVGGDDGAHLDDCGVKLVNASKALLTTAQILEPSLSDPICKDSLLSAIDDVSSASADLVAAWSPLKRQPQHKEDVENLEKEQKQLKKALDSLRTMCKTFKEEDGDAPTEEIHIRRRRDVGVKRTAPNADLVKMNRLSKEMYTTASEMADDVSILAAGMEDEEGDRLVRCGEELVDAVQHMYSTIAEEVQTPRVRGNENSSLVAIAQVSAASCALADAYSPIKQDPEYKDIVEQLEVKKNKLDTDLDDLRQTYRQFDEMRGQAPLQVSDGETQRWLTSMTKASSKSDAEVPMAHYEDIDGPGVMRAEEQRLKFISTLSEAKNSILEAKNELEKPLAVPASGSGPDRQRRLAQRLAHLNAAIASLIHSTDPSNPDYNKADEALNIINECLPQIIQDSKALPLDGAGRKNMMDSLKALCEATREIYLESELGQAKELSKSVCDKATVLLSQVCEVAVGEVGGGEGGALLDRRGVRLVDAAQLLLTLAQLTASTIDDPKCQSTLLRSAEEVSTLADKVEDTWTALLQDPQQKNTKDQLSYKKKELQKAIDELTAACKDATDTTLKPAKPAVPKRATFLDHRVQEEKQQLAKCVDAAIKNIEDTEEEIKKIRDIESVEAGRGGAGEGAGDAGEDAAARLQRKLLLANMAASHLVLCNDPERINYKVASKSATNLAELFPTIVKDTSDLYNCPHLQGKPILDDSLALCEATKTLCRTAKDNNEKLNEAAVDFANKSAKLLYCIDSQVDPEQERQVLGRAKVIGDCASRLATCGAAAAQLAGPLADKLADAGTHCADAASKLLYVTKLVAPLIQYPESQSILLTAADQLSSQVKQYSSIWKPLSSQPEQSTSINDLEVESKSLEKLLDDLKHDIKNETLVRRRKETMIKVENSPMRQLDTDILYNYKSNMECSDLPMEDRRKYAQDADKLTAAIKELDAANSYSKQSPDDINKLRRVENATQDLQRMVLQSRRGGSEGQTNVVDVMDFVKDVAAKIEALSKKAQDTNGEYGRKELQTIKEECNKMSALVKETMSPSEVYEHDGLTDDMLRIEGFALTCEKAMHRMASAARNIDDIKSRRTLQIKMQNLTDSINMLRFAVKGALATADSAALDESLHDLTELENKIDSMLQPNSSLNIPRNEGQVDSAALSALCCVAASPHSAAEQLTPALAAYVTDLRMRTHINDPKEKRRLEEHLRKLLLLLRTLMIATSRRLATWQEQDTAEDMLITDQIIQELEDFDCDGKSNGEQNKVVDNVDVRRLLLPSSDVHMEGDTNVLKKKFHQTALKLDSMIGTVTSSMQKPQNLSRSLHTVTDVAIELDTLARALRNDENRIQSHRIEESAKNMRFATFNLLKVAEQVSKEGDSIHTRRRLLDAIRSLNDSIKKLSRVTDPDEVSKEMLSSLKLQTSYLQSASREQPSSARGYAACLQAVLDHTDLIYKLKNDEAMTREEGYSTLQYITSSVYNTSEHAAQCVYLISISDKYKECAREGLPNVIKIQELADTMQDNCVRIMCSGNVNQIKHLQSELIENERQLQAVIIESKNKIIDLNDKNDLTIAATEINTSIKELDSTLQNPNSSTTQISSSTLKIFDAIAVLNAVIKRPTLLPKVTNLSAETSSACNDVIKNSSELLNKTVSLVNTINSKGGETSWKTFDSSRTALLQAFDALVNTIRENGQRAGLLESNQIQEEEEPEVQKKSHLETQMDSAKKWLQTTNSSEDIRSNGIQGVINVVNIAKQMVEDLNDIEKEEMNQTIDEVEKLSMECSFKYHKEKSSLLWERLQELKKMLDRFVVTRVVEDFLEDGTALDDLELLVDVEKDEAKRKYLLELKIAELLAQMSRVTRTARLAADAGPPHVGNDLTQCSQQVELLAPSLVKATQERISSPQQQAIIDKYKALMAEYTESMSKVRILCDRSVDPVDFVQAAGETMQRMREQSGAQDDPLKSAHTSNLITKLGWRVLEAGLNSRHAAQDAELRRALAQAQRRLQATAPGAGTRASHHRDWRDVTAEILRTTNEVESALSGENIFQKQLDPNQPIFAAALDLHAAVREWSARDNEIVAVAKRMAVLMARLSDYMNHVRDLTVKENIVMRPAYNLLQVCDRIPTISAQLKMLTTVKGASLGHDNQEDKEAINMLVGNAQNLMLSVQEVVSAAASASVKIMWQRGTRMRWVRKNYYDYSKE</sequence>
<dbReference type="Gene3D" id="1.20.1420.10">
    <property type="entry name" value="Talin, central domain"/>
    <property type="match status" value="4"/>
</dbReference>
<dbReference type="InterPro" id="IPR019748">
    <property type="entry name" value="FERM_central"/>
</dbReference>
<dbReference type="SUPFAM" id="SSF109880">
    <property type="entry name" value="A middle domain of Talin 1"/>
    <property type="match status" value="2"/>
</dbReference>
<dbReference type="SUPFAM" id="SSF47031">
    <property type="entry name" value="Second domain of FERM"/>
    <property type="match status" value="1"/>
</dbReference>
<dbReference type="GO" id="GO:0098609">
    <property type="term" value="P:cell-cell adhesion"/>
    <property type="evidence" value="ECO:0007669"/>
    <property type="project" value="TreeGrafter"/>
</dbReference>
<evidence type="ECO:0000256" key="5">
    <source>
        <dbReference type="SAM" id="Coils"/>
    </source>
</evidence>
<dbReference type="SUPFAM" id="SSF47220">
    <property type="entry name" value="alpha-catenin/vinculin-like"/>
    <property type="match status" value="2"/>
</dbReference>
<dbReference type="InterPro" id="IPR006077">
    <property type="entry name" value="Vinculin/catenin"/>
</dbReference>
<dbReference type="STRING" id="66420.A0A194PR75"/>
<dbReference type="FunFam" id="1.20.80.10:FF:000007">
    <property type="entry name" value="Talin 2"/>
    <property type="match status" value="1"/>
</dbReference>
<dbReference type="GO" id="GO:0005886">
    <property type="term" value="C:plasma membrane"/>
    <property type="evidence" value="ECO:0007669"/>
    <property type="project" value="TreeGrafter"/>
</dbReference>
<keyword evidence="5" id="KW-0175">Coiled coil</keyword>
<dbReference type="InterPro" id="IPR000299">
    <property type="entry name" value="FERM_domain"/>
</dbReference>
<dbReference type="Pfam" id="PF00373">
    <property type="entry name" value="FERM_M"/>
    <property type="match status" value="1"/>
</dbReference>
<dbReference type="InterPro" id="IPR035964">
    <property type="entry name" value="I/LWEQ_dom_sf"/>
</dbReference>
<keyword evidence="8" id="KW-1185">Reference proteome</keyword>
<name>A0A194PR75_PAPXU</name>
<dbReference type="SMART" id="SM00295">
    <property type="entry name" value="B41"/>
    <property type="match status" value="1"/>
</dbReference>
<dbReference type="Proteomes" id="UP000053268">
    <property type="component" value="Unassembled WGS sequence"/>
</dbReference>
<evidence type="ECO:0000256" key="1">
    <source>
        <dbReference type="ARBA" id="ARBA00004245"/>
    </source>
</evidence>
<feature type="domain" description="FERM" evidence="6">
    <location>
        <begin position="87"/>
        <end position="410"/>
    </location>
</feature>
<reference evidence="7 8" key="1">
    <citation type="journal article" date="2015" name="Nat. Commun.">
        <title>Outbred genome sequencing and CRISPR/Cas9 gene editing in butterflies.</title>
        <authorList>
            <person name="Li X."/>
            <person name="Fan D."/>
            <person name="Zhang W."/>
            <person name="Liu G."/>
            <person name="Zhang L."/>
            <person name="Zhao L."/>
            <person name="Fang X."/>
            <person name="Chen L."/>
            <person name="Dong Y."/>
            <person name="Chen Y."/>
            <person name="Ding Y."/>
            <person name="Zhao R."/>
            <person name="Feng M."/>
            <person name="Zhu Y."/>
            <person name="Feng Y."/>
            <person name="Jiang X."/>
            <person name="Zhu D."/>
            <person name="Xiang H."/>
            <person name="Feng X."/>
            <person name="Li S."/>
            <person name="Wang J."/>
            <person name="Zhang G."/>
            <person name="Kronforst M.R."/>
            <person name="Wang W."/>
        </authorList>
    </citation>
    <scope>NUCLEOTIDE SEQUENCE [LARGE SCALE GENOMIC DNA]</scope>
    <source>
        <strain evidence="7">Ya'a_city_454_Px</strain>
        <tissue evidence="7">Whole body</tissue>
    </source>
</reference>
<dbReference type="SUPFAM" id="SSF109885">
    <property type="entry name" value="I/LWEQ domain"/>
    <property type="match status" value="2"/>
</dbReference>
<dbReference type="GO" id="GO:0030036">
    <property type="term" value="P:actin cytoskeleton organization"/>
    <property type="evidence" value="ECO:0007669"/>
    <property type="project" value="TreeGrafter"/>
</dbReference>
<dbReference type="CDD" id="cd10569">
    <property type="entry name" value="FERM_C_Talin"/>
    <property type="match status" value="1"/>
</dbReference>
<evidence type="ECO:0000256" key="3">
    <source>
        <dbReference type="ARBA" id="ARBA00022490"/>
    </source>
</evidence>
<evidence type="ECO:0000313" key="8">
    <source>
        <dbReference type="Proteomes" id="UP000053268"/>
    </source>
</evidence>
<dbReference type="CDD" id="cd17090">
    <property type="entry name" value="FERM_F1_TLN"/>
    <property type="match status" value="1"/>
</dbReference>
<dbReference type="Gene3D" id="2.30.29.30">
    <property type="entry name" value="Pleckstrin-homology domain (PH domain)/Phosphotyrosine-binding domain (PTB)"/>
    <property type="match status" value="1"/>
</dbReference>
<dbReference type="GO" id="GO:0005925">
    <property type="term" value="C:focal adhesion"/>
    <property type="evidence" value="ECO:0007669"/>
    <property type="project" value="TreeGrafter"/>
</dbReference>
<dbReference type="InterPro" id="IPR032425">
    <property type="entry name" value="FERM_f0"/>
</dbReference>
<dbReference type="GO" id="GO:0030182">
    <property type="term" value="P:neuron differentiation"/>
    <property type="evidence" value="ECO:0007669"/>
    <property type="project" value="UniProtKB-ARBA"/>
</dbReference>
<dbReference type="Pfam" id="PF09379">
    <property type="entry name" value="FERM_N"/>
    <property type="match status" value="1"/>
</dbReference>
<organism evidence="7 8">
    <name type="scientific">Papilio xuthus</name>
    <name type="common">Asian swallowtail butterfly</name>
    <dbReference type="NCBI Taxonomy" id="66420"/>
    <lineage>
        <taxon>Eukaryota</taxon>
        <taxon>Metazoa</taxon>
        <taxon>Ecdysozoa</taxon>
        <taxon>Arthropoda</taxon>
        <taxon>Hexapoda</taxon>
        <taxon>Insecta</taxon>
        <taxon>Pterygota</taxon>
        <taxon>Neoptera</taxon>
        <taxon>Endopterygota</taxon>
        <taxon>Lepidoptera</taxon>
        <taxon>Glossata</taxon>
        <taxon>Ditrysia</taxon>
        <taxon>Papilionoidea</taxon>
        <taxon>Papilionidae</taxon>
        <taxon>Papilioninae</taxon>
        <taxon>Papilio</taxon>
    </lineage>
</organism>
<keyword evidence="3" id="KW-0963">Cytoplasm</keyword>
<evidence type="ECO:0000256" key="2">
    <source>
        <dbReference type="ARBA" id="ARBA00008376"/>
    </source>
</evidence>
<gene>
    <name evidence="7" type="ORF">RR46_12253</name>
</gene>
<dbReference type="Gene3D" id="3.10.20.90">
    <property type="entry name" value="Phosphatidylinositol 3-kinase Catalytic Subunit, Chain A, domain 1"/>
    <property type="match status" value="2"/>
</dbReference>
<dbReference type="GO" id="GO:0051015">
    <property type="term" value="F:actin filament binding"/>
    <property type="evidence" value="ECO:0007669"/>
    <property type="project" value="InterPro"/>
</dbReference>
<dbReference type="Gene3D" id="1.20.80.10">
    <property type="match status" value="1"/>
</dbReference>
<dbReference type="InterPro" id="IPR018979">
    <property type="entry name" value="FERM_N"/>
</dbReference>
<dbReference type="Pfam" id="PF01044">
    <property type="entry name" value="Vinculin"/>
    <property type="match status" value="3"/>
</dbReference>
<dbReference type="PROSITE" id="PS50057">
    <property type="entry name" value="FERM_3"/>
    <property type="match status" value="1"/>
</dbReference>
<dbReference type="InterPro" id="IPR036723">
    <property type="entry name" value="Alpha-catenin/vinculin-like_sf"/>
</dbReference>
<proteinExistence type="inferred from homology"/>
<dbReference type="InterPro" id="IPR035963">
    <property type="entry name" value="FERM_2"/>
</dbReference>
<accession>A0A194PR75</accession>
<dbReference type="GO" id="GO:0009887">
    <property type="term" value="P:animal organ morphogenesis"/>
    <property type="evidence" value="ECO:0007669"/>
    <property type="project" value="UniProtKB-ARBA"/>
</dbReference>
<evidence type="ECO:0000256" key="4">
    <source>
        <dbReference type="ARBA" id="ARBA00023212"/>
    </source>
</evidence>
<dbReference type="InterPro" id="IPR011993">
    <property type="entry name" value="PH-like_dom_sf"/>
</dbReference>
<comment type="subcellular location">
    <subcellularLocation>
        <location evidence="1">Cytoplasm</location>
        <location evidence="1">Cytoskeleton</location>
    </subcellularLocation>
</comment>
<feature type="coiled-coil region" evidence="5">
    <location>
        <begin position="2010"/>
        <end position="2037"/>
    </location>
</feature>
<feature type="coiled-coil region" evidence="5">
    <location>
        <begin position="1659"/>
        <end position="1686"/>
    </location>
</feature>